<protein>
    <submittedName>
        <fullName evidence="1">Uncharacterized protein</fullName>
    </submittedName>
</protein>
<dbReference type="Proteomes" id="UP000050424">
    <property type="component" value="Unassembled WGS sequence"/>
</dbReference>
<proteinExistence type="predicted"/>
<gene>
    <name evidence="1" type="ORF">AK830_g12009</name>
</gene>
<dbReference type="EMBL" id="LKCW01000323">
    <property type="protein sequence ID" value="KPM34565.1"/>
    <property type="molecule type" value="Genomic_DNA"/>
</dbReference>
<keyword evidence="2" id="KW-1185">Reference proteome</keyword>
<organism evidence="1 2">
    <name type="scientific">Neonectria ditissima</name>
    <dbReference type="NCBI Taxonomy" id="78410"/>
    <lineage>
        <taxon>Eukaryota</taxon>
        <taxon>Fungi</taxon>
        <taxon>Dikarya</taxon>
        <taxon>Ascomycota</taxon>
        <taxon>Pezizomycotina</taxon>
        <taxon>Sordariomycetes</taxon>
        <taxon>Hypocreomycetidae</taxon>
        <taxon>Hypocreales</taxon>
        <taxon>Nectriaceae</taxon>
        <taxon>Neonectria</taxon>
    </lineage>
</organism>
<comment type="caution">
    <text evidence="1">The sequence shown here is derived from an EMBL/GenBank/DDBJ whole genome shotgun (WGS) entry which is preliminary data.</text>
</comment>
<dbReference type="STRING" id="78410.A0A0P7AKV7"/>
<evidence type="ECO:0000313" key="2">
    <source>
        <dbReference type="Proteomes" id="UP000050424"/>
    </source>
</evidence>
<reference evidence="1 2" key="1">
    <citation type="submission" date="2015-09" db="EMBL/GenBank/DDBJ databases">
        <title>Draft genome of a European isolate of the apple canker pathogen Neonectria ditissima.</title>
        <authorList>
            <person name="Gomez-Cortecero A."/>
            <person name="Harrison R.J."/>
            <person name="Armitage A.D."/>
        </authorList>
    </citation>
    <scope>NUCLEOTIDE SEQUENCE [LARGE SCALE GENOMIC DNA]</scope>
    <source>
        <strain evidence="1 2">R09/05</strain>
    </source>
</reference>
<name>A0A0P7AKV7_9HYPO</name>
<dbReference type="OrthoDB" id="5153231at2759"/>
<sequence length="594" mass="67066">MKRFCVHPRCGICCLFFTHVGQDGPNSKPFNYKLFSYFQEGVTDPLYATCEESCHHNNESATGCHAVCLEHLAPVPAGEVIKKNYYSFEPSHSQDLARLRWLRDTLASRLTTPLLTAPELRQRVAQYLVQEYAASLSRTLGRTSCHAPKAVSIPFDQLHVDYEGKEYVAALINKPGQSDPGPMPKFLFVSHDHCGIRRIIAENSHFAPVIDHTPGVWWKTLRITGPKCTLELDSDVGSLFPLDLNIGQRCKLTWIAQGMKLRNLTYINGSENRPTRGMISWAIPRCPSWKIRSHAFCKRWDPSPFHMDLFPYNIPGITGISVSCNPSPVAFHVHTSNTDMSPYDPALDYSHWIYMPLDAGETISTIWMRKRKVSDNDLALALTTNKQRTVLLGDQATPNSSTGPWTLLDKSDGAPGRFFYDACHQGSRLLAFESAQPVEPSTYLRLPEPSSPHPRSAFGESFNWSSASVEEVTEVRLCRRQNVLQSEVVGLLFYYRNGTRASLGQVRLDSLEPHLTVDPSRSLYLAFRYGSNGCHYVADVEMSTAPPEDAAVTWFEVSWRGTLEWWLSYMRCHVWQNGRSSLDTTQTEQRALLL</sequence>
<dbReference type="AlphaFoldDB" id="A0A0P7AKV7"/>
<accession>A0A0P7AKV7</accession>
<evidence type="ECO:0000313" key="1">
    <source>
        <dbReference type="EMBL" id="KPM34565.1"/>
    </source>
</evidence>